<gene>
    <name evidence="1" type="ordered locus">DEFDS_2154</name>
</gene>
<name>D3PA61_DEFDS</name>
<dbReference type="HOGENOM" id="CLU_1114385_0_0_0"/>
<protein>
    <recommendedName>
        <fullName evidence="3">Lipoprotein</fullName>
    </recommendedName>
</protein>
<dbReference type="OrthoDB" id="9797639at2"/>
<reference evidence="1 2" key="1">
    <citation type="journal article" date="2010" name="DNA Res.">
        <title>Bacterial lifestyle in a deep-sea hydrothermal vent chimney revealed by the genome sequence of the thermophilic bacterium Deferribacter desulfuricans SSM1.</title>
        <authorList>
            <person name="Takaki Y."/>
            <person name="Shimamura S."/>
            <person name="Nakagawa S."/>
            <person name="Fukuhara Y."/>
            <person name="Horikawa H."/>
            <person name="Ankai A."/>
            <person name="Harada T."/>
            <person name="Hosoyama A."/>
            <person name="Oguchi A."/>
            <person name="Fukui S."/>
            <person name="Fujita N."/>
            <person name="Takami H."/>
            <person name="Takai K."/>
        </authorList>
    </citation>
    <scope>NUCLEOTIDE SEQUENCE [LARGE SCALE GENOMIC DNA]</scope>
    <source>
        <strain evidence="2">DSM 14783 / JCM 11476 / NBRC 101012 / SSM1</strain>
    </source>
</reference>
<dbReference type="STRING" id="639282.DEFDS_2154"/>
<evidence type="ECO:0008006" key="3">
    <source>
        <dbReference type="Google" id="ProtNLM"/>
    </source>
</evidence>
<dbReference type="EMBL" id="AP011529">
    <property type="protein sequence ID" value="BAI81601.1"/>
    <property type="molecule type" value="Genomic_DNA"/>
</dbReference>
<proteinExistence type="predicted"/>
<dbReference type="RefSeq" id="WP_013008846.1">
    <property type="nucleotide sequence ID" value="NC_013939.1"/>
</dbReference>
<organism evidence="1 2">
    <name type="scientific">Deferribacter desulfuricans (strain DSM 14783 / JCM 11476 / NBRC 101012 / SSM1)</name>
    <dbReference type="NCBI Taxonomy" id="639282"/>
    <lineage>
        <taxon>Bacteria</taxon>
        <taxon>Pseudomonadati</taxon>
        <taxon>Deferribacterota</taxon>
        <taxon>Deferribacteres</taxon>
        <taxon>Deferribacterales</taxon>
        <taxon>Deferribacteraceae</taxon>
        <taxon>Deferribacter</taxon>
    </lineage>
</organism>
<dbReference type="AlphaFoldDB" id="D3PA61"/>
<dbReference type="KEGG" id="ddf:DEFDS_2154"/>
<evidence type="ECO:0000313" key="1">
    <source>
        <dbReference type="EMBL" id="BAI81601.1"/>
    </source>
</evidence>
<keyword evidence="2" id="KW-1185">Reference proteome</keyword>
<accession>D3PA61</accession>
<dbReference type="PROSITE" id="PS51257">
    <property type="entry name" value="PROKAR_LIPOPROTEIN"/>
    <property type="match status" value="1"/>
</dbReference>
<sequence>MRKIFPFIIILVFLGCSYKSTTIESLSKNVRKPMSNGYLYLAALIEAKTNFSSLLYDKTKVKIVYSAEHSLNKIYNNKKVYIMPFKKLVGQKVVYDETLKSVIKNYIIFNRFALVTEDINEADYVVFANLKSSLDKSFGENFSQITISVYDKNENIVFYSVVKGISVSDDNFWYYPTKSAKPTSYISLKTMEYLLKKQFPKAFERGA</sequence>
<evidence type="ECO:0000313" key="2">
    <source>
        <dbReference type="Proteomes" id="UP000001520"/>
    </source>
</evidence>
<dbReference type="Proteomes" id="UP000001520">
    <property type="component" value="Chromosome"/>
</dbReference>
<dbReference type="eggNOG" id="ENOG50311JA">
    <property type="taxonomic scope" value="Bacteria"/>
</dbReference>